<dbReference type="PRINTS" id="PR01217">
    <property type="entry name" value="PRICHEXTENSN"/>
</dbReference>
<reference evidence="2 3" key="1">
    <citation type="journal article" date="2019" name="Environ. Microbiol.">
        <title>At the nexus of three kingdoms: the genome of the mycorrhizal fungus Gigaspora margarita provides insights into plant, endobacterial and fungal interactions.</title>
        <authorList>
            <person name="Venice F."/>
            <person name="Ghignone S."/>
            <person name="Salvioli di Fossalunga A."/>
            <person name="Amselem J."/>
            <person name="Novero M."/>
            <person name="Xianan X."/>
            <person name="Sedzielewska Toro K."/>
            <person name="Morin E."/>
            <person name="Lipzen A."/>
            <person name="Grigoriev I.V."/>
            <person name="Henrissat B."/>
            <person name="Martin F.M."/>
            <person name="Bonfante P."/>
        </authorList>
    </citation>
    <scope>NUCLEOTIDE SEQUENCE [LARGE SCALE GENOMIC DNA]</scope>
    <source>
        <strain evidence="2 3">BEG34</strain>
    </source>
</reference>
<comment type="caution">
    <text evidence="2">The sequence shown here is derived from an EMBL/GenBank/DDBJ whole genome shotgun (WGS) entry which is preliminary data.</text>
</comment>
<dbReference type="EMBL" id="WTPW01002537">
    <property type="protein sequence ID" value="KAF0377869.1"/>
    <property type="molecule type" value="Genomic_DNA"/>
</dbReference>
<name>A0A8H3WYU6_GIGMA</name>
<feature type="compositionally biased region" description="Pro residues" evidence="1">
    <location>
        <begin position="156"/>
        <end position="171"/>
    </location>
</feature>
<protein>
    <submittedName>
        <fullName evidence="2">Uncharacterized protein</fullName>
    </submittedName>
</protein>
<feature type="compositionally biased region" description="Low complexity" evidence="1">
    <location>
        <begin position="113"/>
        <end position="139"/>
    </location>
</feature>
<feature type="compositionally biased region" description="Pro residues" evidence="1">
    <location>
        <begin position="42"/>
        <end position="55"/>
    </location>
</feature>
<accession>A0A8H3WYU6</accession>
<feature type="compositionally biased region" description="Pro residues" evidence="1">
    <location>
        <begin position="140"/>
        <end position="149"/>
    </location>
</feature>
<sequence>MVFDQSNSRFGIGSRSDIDYGLTSISTPTPTPTSPPSTSTPTPTPTSPPPTPTSPPSTSTPTLTSTSTPTPTSTSSPSISTPTSPPPTPTSPPSTSTPTPTPTSPPPTPTSPPSTSTPTLTPTSTPTPTSTSSPSISTPTSPPPIPTSPPSTSTPTPTPIPTSSPPPPPPTQAGIRIQLPILIPSDIKCFIITEKNGNAQSISIDDDVDPNDYFNISNYVAKIDSSYQFSFYSGPPNDGSSCSGNYLLETGYLDADVSNDPWSIGRNNYSLNGIKIKVSSSEYTLFMLVIYNGNKVYKTERYNIDKRDNDRNYNIDYVVYPYTSYSLYLVDKSNPAWSCIISTYPQYVSGPWTITEMGGCNLACNK</sequence>
<gene>
    <name evidence="2" type="ORF">F8M41_012507</name>
</gene>
<feature type="compositionally biased region" description="Pro residues" evidence="1">
    <location>
        <begin position="99"/>
        <end position="112"/>
    </location>
</feature>
<proteinExistence type="predicted"/>
<dbReference type="Proteomes" id="UP000439903">
    <property type="component" value="Unassembled WGS sequence"/>
</dbReference>
<dbReference type="AlphaFoldDB" id="A0A8H3WYU6"/>
<organism evidence="2 3">
    <name type="scientific">Gigaspora margarita</name>
    <dbReference type="NCBI Taxonomy" id="4874"/>
    <lineage>
        <taxon>Eukaryota</taxon>
        <taxon>Fungi</taxon>
        <taxon>Fungi incertae sedis</taxon>
        <taxon>Mucoromycota</taxon>
        <taxon>Glomeromycotina</taxon>
        <taxon>Glomeromycetes</taxon>
        <taxon>Diversisporales</taxon>
        <taxon>Gigasporaceae</taxon>
        <taxon>Gigaspora</taxon>
    </lineage>
</organism>
<keyword evidence="3" id="KW-1185">Reference proteome</keyword>
<feature type="region of interest" description="Disordered" evidence="1">
    <location>
        <begin position="1"/>
        <end position="174"/>
    </location>
</feature>
<feature type="compositionally biased region" description="Pro residues" evidence="1">
    <location>
        <begin position="83"/>
        <end position="92"/>
    </location>
</feature>
<feature type="compositionally biased region" description="Low complexity" evidence="1">
    <location>
        <begin position="56"/>
        <end position="82"/>
    </location>
</feature>
<evidence type="ECO:0000313" key="2">
    <source>
        <dbReference type="EMBL" id="KAF0377869.1"/>
    </source>
</evidence>
<evidence type="ECO:0000256" key="1">
    <source>
        <dbReference type="SAM" id="MobiDB-lite"/>
    </source>
</evidence>
<evidence type="ECO:0000313" key="3">
    <source>
        <dbReference type="Proteomes" id="UP000439903"/>
    </source>
</evidence>